<dbReference type="InterPro" id="IPR017868">
    <property type="entry name" value="Filamin/ABP280_repeat-like"/>
</dbReference>
<proteinExistence type="predicted"/>
<gene>
    <name evidence="3" type="ORF">QYT958_LOCUS36753</name>
</gene>
<evidence type="ECO:0000256" key="2">
    <source>
        <dbReference type="SAM" id="MobiDB-lite"/>
    </source>
</evidence>
<feature type="compositionally biased region" description="Basic and acidic residues" evidence="2">
    <location>
        <begin position="173"/>
        <end position="182"/>
    </location>
</feature>
<feature type="region of interest" description="Disordered" evidence="2">
    <location>
        <begin position="161"/>
        <end position="182"/>
    </location>
</feature>
<feature type="repeat" description="Filamin" evidence="1">
    <location>
        <begin position="14"/>
        <end position="36"/>
    </location>
</feature>
<feature type="compositionally biased region" description="Polar residues" evidence="2">
    <location>
        <begin position="104"/>
        <end position="115"/>
    </location>
</feature>
<feature type="compositionally biased region" description="Basic and acidic residues" evidence="2">
    <location>
        <begin position="117"/>
        <end position="135"/>
    </location>
</feature>
<feature type="non-terminal residue" evidence="3">
    <location>
        <position position="1"/>
    </location>
</feature>
<dbReference type="EMBL" id="CAJOBR010029704">
    <property type="protein sequence ID" value="CAF4987446.1"/>
    <property type="molecule type" value="Genomic_DNA"/>
</dbReference>
<reference evidence="3" key="1">
    <citation type="submission" date="2021-02" db="EMBL/GenBank/DDBJ databases">
        <authorList>
            <person name="Nowell W R."/>
        </authorList>
    </citation>
    <scope>NUCLEOTIDE SEQUENCE</scope>
</reference>
<protein>
    <submittedName>
        <fullName evidence="3">Uncharacterized protein</fullName>
    </submittedName>
</protein>
<feature type="region of interest" description="Disordered" evidence="2">
    <location>
        <begin position="104"/>
        <end position="143"/>
    </location>
</feature>
<sequence length="219" mass="25171">ITFIDLLSKQYRLGPHTVYVLFNRIAIPETPLRVFVESKDSRATPVEALEERITYRGHGIVEHYQRLKDGSLRLVLHFDKPEQSDWEQIRGEYSIRIKKSLADNQESLVKSTQTSDVEERGRPMHSKQQDHERARSLSSQATIDPINARLSKSNENITQAAAQKNPLSSVEQQSRERITPSEDRQLAVPAAKQLASAQLQKFNLLKEKFDRQQPIDIVF</sequence>
<dbReference type="PROSITE" id="PS50194">
    <property type="entry name" value="FILAMIN_REPEAT"/>
    <property type="match status" value="1"/>
</dbReference>
<evidence type="ECO:0000313" key="3">
    <source>
        <dbReference type="EMBL" id="CAF4987446.1"/>
    </source>
</evidence>
<feature type="non-terminal residue" evidence="3">
    <location>
        <position position="219"/>
    </location>
</feature>
<evidence type="ECO:0000256" key="1">
    <source>
        <dbReference type="PROSITE-ProRule" id="PRU00087"/>
    </source>
</evidence>
<feature type="compositionally biased region" description="Polar residues" evidence="2">
    <location>
        <begin position="161"/>
        <end position="172"/>
    </location>
</feature>
<comment type="caution">
    <text evidence="3">The sequence shown here is derived from an EMBL/GenBank/DDBJ whole genome shotgun (WGS) entry which is preliminary data.</text>
</comment>
<evidence type="ECO:0000313" key="4">
    <source>
        <dbReference type="Proteomes" id="UP000663848"/>
    </source>
</evidence>
<organism evidence="3 4">
    <name type="scientific">Rotaria socialis</name>
    <dbReference type="NCBI Taxonomy" id="392032"/>
    <lineage>
        <taxon>Eukaryota</taxon>
        <taxon>Metazoa</taxon>
        <taxon>Spiralia</taxon>
        <taxon>Gnathifera</taxon>
        <taxon>Rotifera</taxon>
        <taxon>Eurotatoria</taxon>
        <taxon>Bdelloidea</taxon>
        <taxon>Philodinida</taxon>
        <taxon>Philodinidae</taxon>
        <taxon>Rotaria</taxon>
    </lineage>
</organism>
<dbReference type="AlphaFoldDB" id="A0A821ZP84"/>
<accession>A0A821ZP84</accession>
<dbReference type="Proteomes" id="UP000663848">
    <property type="component" value="Unassembled WGS sequence"/>
</dbReference>
<name>A0A821ZP84_9BILA</name>